<dbReference type="EC" id="2.7.7.6" evidence="1"/>
<keyword evidence="5" id="KW-0804">Transcription</keyword>
<dbReference type="AlphaFoldDB" id="A0A9N9EE41"/>
<name>A0A9N9EE41_9GLOM</name>
<sequence>KLKDQLVTNLKTKDATSFYHIWDSGARASDESLTQIFGMRGNTTNYLGEVIETPITSSL</sequence>
<dbReference type="InterPro" id="IPR038120">
    <property type="entry name" value="Rpb1_funnel_sf"/>
</dbReference>
<reference evidence="6" key="1">
    <citation type="submission" date="2021-06" db="EMBL/GenBank/DDBJ databases">
        <authorList>
            <person name="Kallberg Y."/>
            <person name="Tangrot J."/>
            <person name="Rosling A."/>
        </authorList>
    </citation>
    <scope>NUCLEOTIDE SEQUENCE</scope>
    <source>
        <strain evidence="6">MT106</strain>
    </source>
</reference>
<keyword evidence="7" id="KW-1185">Reference proteome</keyword>
<keyword evidence="3" id="KW-0808">Transferase</keyword>
<keyword evidence="2" id="KW-0240">DNA-directed RNA polymerase</keyword>
<evidence type="ECO:0000256" key="4">
    <source>
        <dbReference type="ARBA" id="ARBA00022695"/>
    </source>
</evidence>
<dbReference type="Proteomes" id="UP000789831">
    <property type="component" value="Unassembled WGS sequence"/>
</dbReference>
<evidence type="ECO:0000256" key="5">
    <source>
        <dbReference type="ARBA" id="ARBA00023163"/>
    </source>
</evidence>
<evidence type="ECO:0000256" key="1">
    <source>
        <dbReference type="ARBA" id="ARBA00012418"/>
    </source>
</evidence>
<accession>A0A9N9EE41</accession>
<evidence type="ECO:0000256" key="2">
    <source>
        <dbReference type="ARBA" id="ARBA00022478"/>
    </source>
</evidence>
<feature type="non-terminal residue" evidence="6">
    <location>
        <position position="1"/>
    </location>
</feature>
<dbReference type="SUPFAM" id="SSF64484">
    <property type="entry name" value="beta and beta-prime subunits of DNA dependent RNA-polymerase"/>
    <property type="match status" value="1"/>
</dbReference>
<keyword evidence="4" id="KW-0548">Nucleotidyltransferase</keyword>
<evidence type="ECO:0000313" key="7">
    <source>
        <dbReference type="Proteomes" id="UP000789831"/>
    </source>
</evidence>
<gene>
    <name evidence="6" type="ORF">AGERDE_LOCUS12222</name>
</gene>
<proteinExistence type="predicted"/>
<comment type="caution">
    <text evidence="6">The sequence shown here is derived from an EMBL/GenBank/DDBJ whole genome shotgun (WGS) entry which is preliminary data.</text>
</comment>
<dbReference type="EMBL" id="CAJVPL010007561">
    <property type="protein sequence ID" value="CAG8670226.1"/>
    <property type="molecule type" value="Genomic_DNA"/>
</dbReference>
<evidence type="ECO:0000313" key="6">
    <source>
        <dbReference type="EMBL" id="CAG8670226.1"/>
    </source>
</evidence>
<organism evidence="6 7">
    <name type="scientific">Ambispora gerdemannii</name>
    <dbReference type="NCBI Taxonomy" id="144530"/>
    <lineage>
        <taxon>Eukaryota</taxon>
        <taxon>Fungi</taxon>
        <taxon>Fungi incertae sedis</taxon>
        <taxon>Mucoromycota</taxon>
        <taxon>Glomeromycotina</taxon>
        <taxon>Glomeromycetes</taxon>
        <taxon>Archaeosporales</taxon>
        <taxon>Ambisporaceae</taxon>
        <taxon>Ambispora</taxon>
    </lineage>
</organism>
<dbReference type="Gene3D" id="1.10.132.30">
    <property type="match status" value="1"/>
</dbReference>
<dbReference type="GO" id="GO:0000428">
    <property type="term" value="C:DNA-directed RNA polymerase complex"/>
    <property type="evidence" value="ECO:0007669"/>
    <property type="project" value="UniProtKB-KW"/>
</dbReference>
<evidence type="ECO:0000256" key="3">
    <source>
        <dbReference type="ARBA" id="ARBA00022679"/>
    </source>
</evidence>
<protein>
    <recommendedName>
        <fullName evidence="1">DNA-directed RNA polymerase</fullName>
        <ecNumber evidence="1">2.7.7.6</ecNumber>
    </recommendedName>
</protein>
<dbReference type="GO" id="GO:0003899">
    <property type="term" value="F:DNA-directed RNA polymerase activity"/>
    <property type="evidence" value="ECO:0007669"/>
    <property type="project" value="UniProtKB-EC"/>
</dbReference>